<dbReference type="AlphaFoldDB" id="A0A6B8WPU5"/>
<keyword evidence="4" id="KW-1185">Reference proteome</keyword>
<reference evidence="3 4" key="1">
    <citation type="submission" date="2019-11" db="EMBL/GenBank/DDBJ databases">
        <title>Complete genome sequence of Corynebacterium kalinowskii 1959, a novel Corynebacterium species isolated from soil of a small paddock in Vilsendorf, Germany.</title>
        <authorList>
            <person name="Schaffert L."/>
            <person name="Ruwe M."/>
            <person name="Milse J."/>
            <person name="Hanuschka K."/>
            <person name="Ortseifen V."/>
            <person name="Droste J."/>
            <person name="Brandt D."/>
            <person name="Schlueter L."/>
            <person name="Kutter Y."/>
            <person name="Vinke S."/>
            <person name="Viehoefer P."/>
            <person name="Jacob L."/>
            <person name="Luebke N.-C."/>
            <person name="Schulte-Berndt E."/>
            <person name="Hain C."/>
            <person name="Linder M."/>
            <person name="Schmidt P."/>
            <person name="Wollenschlaeger L."/>
            <person name="Luttermann T."/>
            <person name="Thieme E."/>
            <person name="Hassa J."/>
            <person name="Haak M."/>
            <person name="Wittchen M."/>
            <person name="Mentz A."/>
            <person name="Persicke M."/>
            <person name="Busche T."/>
            <person name="Ruckert C."/>
        </authorList>
    </citation>
    <scope>NUCLEOTIDE SEQUENCE [LARGE SCALE GENOMIC DNA]</scope>
    <source>
        <strain evidence="3 4">2039</strain>
    </source>
</reference>
<keyword evidence="2" id="KW-0472">Membrane</keyword>
<protein>
    <submittedName>
        <fullName evidence="3">Uncharacterized protein</fullName>
    </submittedName>
</protein>
<dbReference type="Proteomes" id="UP000424462">
    <property type="component" value="Chromosome"/>
</dbReference>
<dbReference type="EMBL" id="CP046455">
    <property type="protein sequence ID" value="QGU08348.1"/>
    <property type="molecule type" value="Genomic_DNA"/>
</dbReference>
<evidence type="ECO:0000256" key="1">
    <source>
        <dbReference type="SAM" id="MobiDB-lite"/>
    </source>
</evidence>
<keyword evidence="2" id="KW-0812">Transmembrane</keyword>
<evidence type="ECO:0000313" key="4">
    <source>
        <dbReference type="Proteomes" id="UP000424462"/>
    </source>
</evidence>
<feature type="compositionally biased region" description="Polar residues" evidence="1">
    <location>
        <begin position="912"/>
        <end position="931"/>
    </location>
</feature>
<keyword evidence="2" id="KW-1133">Transmembrane helix</keyword>
<proteinExistence type="predicted"/>
<sequence>MSTPVGLDSTLTVFLGRGRLAQGIRQTLEDFTATGLIRDLVWVDADAFVSPSSEAIHLRVNADGTPEINRRPFNSLVSQSGASRMHLGIINVIGAEDGILSAVEITALNNALSSFSVGRGIHRTNLMITAVDSPLAAPLPILNGYTNLMLAPEDSLGPESSTVAYYHDHLDPRFTLHCAAGIASLFGIWEGATSAPVSELAPNHGETFRLVRSFYRRIDGQAVQAQLKSRILDTSENPLPRIERPGQEISAQHTQNPAGFAAEAAQGLLEKFEDQLIGDRVSPTVERTRNTSAAAGFKSFLGEWFKNMISTPVRAWGDVRAESSSFATDAVQSTIYGETGSRIRVGGDSLSDAPGHTPAQRDPAQVDLNLRAAAELRPLWEAYKNTAMSLLDAAPRLVGEGEARLPSVVNDGSSSRFTVAKQAVEVIPGPEENFGAELPYALRSVLGEHRVAPYDVVGVQEYEQRLGSQTQVGQRQMGQVRSEFQQWQGRNSQSFAYHVGRGLQERIQQQHQQQANYAAQIEHYRKDKKEVAGPGRAGKIFRWLGWVTFWSAAVFALVWGVENWRAESVMELSTWVRHLNQSETSTKAWLFGIWLALWLLCWILQVYFETRDNIRLRNQRSDVASRLAVALENHSRTKHTIGRLNVAYQQFLSVSQVIGTLLERPFGKIQHTRVEAAIPVNTMPDSLLFAEATPDEQTVSQLAVGFRRKLYRQGWLQDYVDGGMKEAARSFTAENHTPIGVDHLFATTGQGSSGDLARFSQWIAGEKFRSQDRSAPKWNSITAALANDARHEGAAVLTSLQFYRDGKKTEAPNRAPLANSVASGSFHGEIASASGQVGRVLSLDPNFCTHERHANAFDAIGVSEVLVQVGHTAGQSDIAFRSQLSQSASSELLAQMPTEEHHLPPSRGTEAQPFSTQFRPNEQQMPGTGEF</sequence>
<evidence type="ECO:0000313" key="3">
    <source>
        <dbReference type="EMBL" id="QGU08348.1"/>
    </source>
</evidence>
<organism evidence="3 4">
    <name type="scientific">Corynebacterium occultum</name>
    <dbReference type="NCBI Taxonomy" id="2675219"/>
    <lineage>
        <taxon>Bacteria</taxon>
        <taxon>Bacillati</taxon>
        <taxon>Actinomycetota</taxon>
        <taxon>Actinomycetes</taxon>
        <taxon>Mycobacteriales</taxon>
        <taxon>Corynebacteriaceae</taxon>
        <taxon>Corynebacterium</taxon>
    </lineage>
</organism>
<feature type="region of interest" description="Disordered" evidence="1">
    <location>
        <begin position="895"/>
        <end position="931"/>
    </location>
</feature>
<accession>A0A6B8WPU5</accession>
<evidence type="ECO:0000256" key="2">
    <source>
        <dbReference type="SAM" id="Phobius"/>
    </source>
</evidence>
<gene>
    <name evidence="3" type="ORF">COCCU_12240</name>
</gene>
<feature type="transmembrane region" description="Helical" evidence="2">
    <location>
        <begin position="543"/>
        <end position="561"/>
    </location>
</feature>
<feature type="transmembrane region" description="Helical" evidence="2">
    <location>
        <begin position="588"/>
        <end position="608"/>
    </location>
</feature>
<dbReference type="KEGG" id="cok:COCCU_12240"/>
<dbReference type="RefSeq" id="WP_156231845.1">
    <property type="nucleotide sequence ID" value="NZ_CP046455.1"/>
</dbReference>
<name>A0A6B8WPU5_9CORY</name>